<organism evidence="1 2">
    <name type="scientific">Siculibacillus lacustris</name>
    <dbReference type="NCBI Taxonomy" id="1549641"/>
    <lineage>
        <taxon>Bacteria</taxon>
        <taxon>Pseudomonadati</taxon>
        <taxon>Pseudomonadota</taxon>
        <taxon>Alphaproteobacteria</taxon>
        <taxon>Hyphomicrobiales</taxon>
        <taxon>Ancalomicrobiaceae</taxon>
        <taxon>Siculibacillus</taxon>
    </lineage>
</organism>
<dbReference type="EMBL" id="SJFN01000025">
    <property type="protein sequence ID" value="TBW35520.1"/>
    <property type="molecule type" value="Genomic_DNA"/>
</dbReference>
<dbReference type="Proteomes" id="UP000292781">
    <property type="component" value="Unassembled WGS sequence"/>
</dbReference>
<dbReference type="SUPFAM" id="SSF53335">
    <property type="entry name" value="S-adenosyl-L-methionine-dependent methyltransferases"/>
    <property type="match status" value="1"/>
</dbReference>
<dbReference type="AlphaFoldDB" id="A0A4Q9VJL5"/>
<name>A0A4Q9VJL5_9HYPH</name>
<proteinExistence type="predicted"/>
<keyword evidence="2" id="KW-1185">Reference proteome</keyword>
<dbReference type="RefSeq" id="WP_131310622.1">
    <property type="nucleotide sequence ID" value="NZ_SJFN01000025.1"/>
</dbReference>
<dbReference type="CDD" id="cd02440">
    <property type="entry name" value="AdoMet_MTases"/>
    <property type="match status" value="1"/>
</dbReference>
<dbReference type="OrthoDB" id="7107978at2"/>
<gene>
    <name evidence="1" type="ORF">EYW49_15965</name>
</gene>
<protein>
    <recommendedName>
        <fullName evidence="3">Class I SAM-dependent methyltransferase</fullName>
    </recommendedName>
</protein>
<accession>A0A4Q9VJL5</accession>
<evidence type="ECO:0000313" key="2">
    <source>
        <dbReference type="Proteomes" id="UP000292781"/>
    </source>
</evidence>
<dbReference type="InterPro" id="IPR029063">
    <property type="entry name" value="SAM-dependent_MTases_sf"/>
</dbReference>
<reference evidence="1 2" key="1">
    <citation type="submission" date="2019-02" db="EMBL/GenBank/DDBJ databases">
        <title>Siculibacillus lacustris gen. nov., sp. nov., a new rosette-forming bacterium isolated from a freshwater crater lake (Lake St. Ana, Romania).</title>
        <authorList>
            <person name="Felfoldi T."/>
            <person name="Marton Z."/>
            <person name="Szabo A."/>
            <person name="Mentes A."/>
            <person name="Boka K."/>
            <person name="Marialigeti K."/>
            <person name="Mathe I."/>
            <person name="Koncz M."/>
            <person name="Schumann P."/>
            <person name="Toth E."/>
        </authorList>
    </citation>
    <scope>NUCLEOTIDE SEQUENCE [LARGE SCALE GENOMIC DNA]</scope>
    <source>
        <strain evidence="1 2">SA-279</strain>
    </source>
</reference>
<evidence type="ECO:0008006" key="3">
    <source>
        <dbReference type="Google" id="ProtNLM"/>
    </source>
</evidence>
<sequence>MTEPTTLAIDAARYFGVAAPIRVRDRLRITVVDRAFEPETDDLQRDWVASVAAPAFAILRRRGPPEARRAFATIGTGVGLDALAAIELLEAEVVGLTDLFPDVVDAAALNVRANLRETVPVLVHAGAGDLLEPLAGRGLRFDVIYENLPNLPIDDPALIAVARTAASFVPPRPEPVPKFVADSLLVLHHLALREARDLLAPGGSVISTLGARLPLVDILRMAEEAGYAPRFLTYGWKLQAVAEDVIGTYAALQTRGLGPFHFFEAQRLERAFAGLDPETAGRDALAIERDLVPGRLDAVEALTAHRSGRRIGHTVAVLESQREESR</sequence>
<dbReference type="Gene3D" id="3.40.50.150">
    <property type="entry name" value="Vaccinia Virus protein VP39"/>
    <property type="match status" value="1"/>
</dbReference>
<comment type="caution">
    <text evidence="1">The sequence shown here is derived from an EMBL/GenBank/DDBJ whole genome shotgun (WGS) entry which is preliminary data.</text>
</comment>
<evidence type="ECO:0000313" key="1">
    <source>
        <dbReference type="EMBL" id="TBW35520.1"/>
    </source>
</evidence>